<accession>A0A0K0DQ73</accession>
<evidence type="ECO:0000313" key="2">
    <source>
        <dbReference type="Proteomes" id="UP000035642"/>
    </source>
</evidence>
<dbReference type="WBParaSite" id="ACAC_0001391201-mRNA-1">
    <property type="protein sequence ID" value="ACAC_0001391201-mRNA-1"/>
    <property type="gene ID" value="ACAC_0001391201"/>
</dbReference>
<keyword evidence="2" id="KW-1185">Reference proteome</keyword>
<evidence type="ECO:0000313" key="3">
    <source>
        <dbReference type="WBParaSite" id="ACAC_0001391201-mRNA-1"/>
    </source>
</evidence>
<name>A0A0K0DQ73_ANGCA</name>
<dbReference type="AlphaFoldDB" id="A0A0K0DQ73"/>
<sequence length="152" mass="16707">MNADNLYSAVNYSNAEPSDSRSSEPSQGVSANFNQVYRRTVQGSAPYDVPPPSYQMAMNCPTTPYPSGGMPPMPAPTTGYAGYPPKPTFPIQAGQVPVYNATSTAACWRDNEGDRYVLHVMSHTAHNFHFPPWPRFPLLPSLRSHPSLFELS</sequence>
<protein>
    <submittedName>
        <fullName evidence="3">DAZ-associated protein 2</fullName>
    </submittedName>
</protein>
<organism evidence="2 3">
    <name type="scientific">Angiostrongylus cantonensis</name>
    <name type="common">Rat lungworm</name>
    <dbReference type="NCBI Taxonomy" id="6313"/>
    <lineage>
        <taxon>Eukaryota</taxon>
        <taxon>Metazoa</taxon>
        <taxon>Ecdysozoa</taxon>
        <taxon>Nematoda</taxon>
        <taxon>Chromadorea</taxon>
        <taxon>Rhabditida</taxon>
        <taxon>Rhabditina</taxon>
        <taxon>Rhabditomorpha</taxon>
        <taxon>Strongyloidea</taxon>
        <taxon>Metastrongylidae</taxon>
        <taxon>Angiostrongylus</taxon>
    </lineage>
</organism>
<feature type="region of interest" description="Disordered" evidence="1">
    <location>
        <begin position="1"/>
        <end position="29"/>
    </location>
</feature>
<dbReference type="Proteomes" id="UP000035642">
    <property type="component" value="Unassembled WGS sequence"/>
</dbReference>
<proteinExistence type="predicted"/>
<reference evidence="3" key="2">
    <citation type="submission" date="2017-02" db="UniProtKB">
        <authorList>
            <consortium name="WormBaseParasite"/>
        </authorList>
    </citation>
    <scope>IDENTIFICATION</scope>
</reference>
<evidence type="ECO:0000256" key="1">
    <source>
        <dbReference type="SAM" id="MobiDB-lite"/>
    </source>
</evidence>
<reference evidence="2" key="1">
    <citation type="submission" date="2012-09" db="EMBL/GenBank/DDBJ databases">
        <authorList>
            <person name="Martin A.A."/>
        </authorList>
    </citation>
    <scope>NUCLEOTIDE SEQUENCE</scope>
</reference>
<feature type="compositionally biased region" description="Polar residues" evidence="1">
    <location>
        <begin position="8"/>
        <end position="17"/>
    </location>
</feature>